<organism evidence="2 3">
    <name type="scientific">Blattamonas nauphoetae</name>
    <dbReference type="NCBI Taxonomy" id="2049346"/>
    <lineage>
        <taxon>Eukaryota</taxon>
        <taxon>Metamonada</taxon>
        <taxon>Preaxostyla</taxon>
        <taxon>Oxymonadida</taxon>
        <taxon>Blattamonas</taxon>
    </lineage>
</organism>
<name>A0ABQ9YGY5_9EUKA</name>
<keyword evidence="3" id="KW-1185">Reference proteome</keyword>
<gene>
    <name evidence="2" type="ORF">BLNAU_1938</name>
</gene>
<feature type="compositionally biased region" description="Basic and acidic residues" evidence="1">
    <location>
        <begin position="69"/>
        <end position="78"/>
    </location>
</feature>
<dbReference type="Proteomes" id="UP001281761">
    <property type="component" value="Unassembled WGS sequence"/>
</dbReference>
<feature type="compositionally biased region" description="Low complexity" evidence="1">
    <location>
        <begin position="47"/>
        <end position="62"/>
    </location>
</feature>
<feature type="compositionally biased region" description="Basic residues" evidence="1">
    <location>
        <begin position="1"/>
        <end position="20"/>
    </location>
</feature>
<protein>
    <submittedName>
        <fullName evidence="2">Uncharacterized protein</fullName>
    </submittedName>
</protein>
<feature type="region of interest" description="Disordered" evidence="1">
    <location>
        <begin position="1"/>
        <end position="109"/>
    </location>
</feature>
<evidence type="ECO:0000256" key="1">
    <source>
        <dbReference type="SAM" id="MobiDB-lite"/>
    </source>
</evidence>
<evidence type="ECO:0000313" key="3">
    <source>
        <dbReference type="Proteomes" id="UP001281761"/>
    </source>
</evidence>
<evidence type="ECO:0000313" key="2">
    <source>
        <dbReference type="EMBL" id="KAK2962915.1"/>
    </source>
</evidence>
<comment type="caution">
    <text evidence="2">The sequence shown here is derived from an EMBL/GenBank/DDBJ whole genome shotgun (WGS) entry which is preliminary data.</text>
</comment>
<proteinExistence type="predicted"/>
<sequence length="139" mass="15501">MVLPPKHKLRPKRQHSRHPQHNCMTTGELHPAAPLPSLSDPQSRIHSLQPLQLQLPSFPPNSECILRNEIPEDQRDTMTHPVPSLPSQPKHIPLPTPSSLAHSKQLSSSTNRTHISSQLPLLQLSPSGSHFPAIFLNTF</sequence>
<accession>A0ABQ9YGY5</accession>
<reference evidence="2 3" key="1">
    <citation type="journal article" date="2022" name="bioRxiv">
        <title>Genomics of Preaxostyla Flagellates Illuminates Evolutionary Transitions and the Path Towards Mitochondrial Loss.</title>
        <authorList>
            <person name="Novak L.V.F."/>
            <person name="Treitli S.C."/>
            <person name="Pyrih J."/>
            <person name="Halakuc P."/>
            <person name="Pipaliya S.V."/>
            <person name="Vacek V."/>
            <person name="Brzon O."/>
            <person name="Soukal P."/>
            <person name="Eme L."/>
            <person name="Dacks J.B."/>
            <person name="Karnkowska A."/>
            <person name="Elias M."/>
            <person name="Hampl V."/>
        </authorList>
    </citation>
    <scope>NUCLEOTIDE SEQUENCE [LARGE SCALE GENOMIC DNA]</scope>
    <source>
        <strain evidence="2">NAU3</strain>
        <tissue evidence="2">Gut</tissue>
    </source>
</reference>
<feature type="compositionally biased region" description="Low complexity" evidence="1">
    <location>
        <begin position="98"/>
        <end position="109"/>
    </location>
</feature>
<dbReference type="EMBL" id="JARBJD010000008">
    <property type="protein sequence ID" value="KAK2962915.1"/>
    <property type="molecule type" value="Genomic_DNA"/>
</dbReference>